<dbReference type="SMART" id="SM00980">
    <property type="entry name" value="THAP"/>
    <property type="match status" value="2"/>
</dbReference>
<evidence type="ECO:0000313" key="14">
    <source>
        <dbReference type="Proteomes" id="UP000829291"/>
    </source>
</evidence>
<comment type="similarity">
    <text evidence="2">Belongs to the THAP1 family.</text>
</comment>
<keyword evidence="7" id="KW-0175">Coiled coil</keyword>
<dbReference type="SUPFAM" id="SSF57716">
    <property type="entry name" value="Glucocorticoid receptor-like (DNA-binding domain)"/>
    <property type="match status" value="2"/>
</dbReference>
<keyword evidence="8 12" id="KW-0238">DNA-binding</keyword>
<keyword evidence="14" id="KW-1185">Reference proteome</keyword>
<protein>
    <submittedName>
        <fullName evidence="15">THAP domain-containing protein 1-like</fullName>
    </submittedName>
</protein>
<dbReference type="RefSeq" id="XP_046590947.1">
    <property type="nucleotide sequence ID" value="XM_046734991.1"/>
</dbReference>
<dbReference type="SMART" id="SM00692">
    <property type="entry name" value="DM3"/>
    <property type="match status" value="2"/>
</dbReference>
<dbReference type="PANTHER" id="PTHR46600:SF1">
    <property type="entry name" value="THAP DOMAIN-CONTAINING PROTEIN 1"/>
    <property type="match status" value="1"/>
</dbReference>
<evidence type="ECO:0000256" key="3">
    <source>
        <dbReference type="ARBA" id="ARBA00022723"/>
    </source>
</evidence>
<evidence type="ECO:0000256" key="8">
    <source>
        <dbReference type="ARBA" id="ARBA00023125"/>
    </source>
</evidence>
<keyword evidence="5" id="KW-0862">Zinc</keyword>
<evidence type="ECO:0000256" key="12">
    <source>
        <dbReference type="PROSITE-ProRule" id="PRU00309"/>
    </source>
</evidence>
<gene>
    <name evidence="15" type="primary">LOC124293594</name>
</gene>
<name>A0ABM3FSF7_NEOLC</name>
<keyword evidence="6" id="KW-0805">Transcription regulation</keyword>
<sequence length="329" mass="37276">MVHTCVFCGVKFRAGNGRTFHSFPLKQPEIFRSWLNAMQLGENFLPKKGMKLCSDHFEKECLKKPCVNVTLAESSILTLFGIPKSACVYRRAIKKPGDTRTFHSFPHKNAQFLAKWIANLGSENCIVGPRSSLCSEHFEKSCFRPFGHSHGQLLRLRDAAVPTIFVPTTSEERLGLEIAKQTGSSEELPAAKRLHAESDSTVDVVISSPLNQTPESQTRRRVQLTQHDHHYEDTPRTIKNKLSATNQILQKMKGERRVYKQKINPLQKKVRSLKDIVSELRKARAISEAGLAYLDSIADEDISEFLKRYINNKKNVSKETPAAKKKTME</sequence>
<evidence type="ECO:0000256" key="7">
    <source>
        <dbReference type="ARBA" id="ARBA00023054"/>
    </source>
</evidence>
<comment type="subcellular location">
    <subcellularLocation>
        <location evidence="1">Nucleus</location>
        <location evidence="1">Nucleoplasm</location>
    </subcellularLocation>
</comment>
<keyword evidence="11" id="KW-0131">Cell cycle</keyword>
<keyword evidence="3" id="KW-0479">Metal-binding</keyword>
<evidence type="ECO:0000256" key="10">
    <source>
        <dbReference type="ARBA" id="ARBA00023242"/>
    </source>
</evidence>
<organism evidence="14 15">
    <name type="scientific">Neodiprion lecontei</name>
    <name type="common">Redheaded pine sawfly</name>
    <dbReference type="NCBI Taxonomy" id="441921"/>
    <lineage>
        <taxon>Eukaryota</taxon>
        <taxon>Metazoa</taxon>
        <taxon>Ecdysozoa</taxon>
        <taxon>Arthropoda</taxon>
        <taxon>Hexapoda</taxon>
        <taxon>Insecta</taxon>
        <taxon>Pterygota</taxon>
        <taxon>Neoptera</taxon>
        <taxon>Endopterygota</taxon>
        <taxon>Hymenoptera</taxon>
        <taxon>Tenthredinoidea</taxon>
        <taxon>Diprionidae</taxon>
        <taxon>Diprioninae</taxon>
        <taxon>Neodiprion</taxon>
    </lineage>
</organism>
<dbReference type="PROSITE" id="PS50950">
    <property type="entry name" value="ZF_THAP"/>
    <property type="match status" value="2"/>
</dbReference>
<accession>A0ABM3FSF7</accession>
<evidence type="ECO:0000256" key="2">
    <source>
        <dbReference type="ARBA" id="ARBA00006177"/>
    </source>
</evidence>
<evidence type="ECO:0000256" key="4">
    <source>
        <dbReference type="ARBA" id="ARBA00022771"/>
    </source>
</evidence>
<reference evidence="15" key="1">
    <citation type="submission" date="2025-08" db="UniProtKB">
        <authorList>
            <consortium name="RefSeq"/>
        </authorList>
    </citation>
    <scope>IDENTIFICATION</scope>
    <source>
        <tissue evidence="15">Thorax and Abdomen</tissue>
    </source>
</reference>
<dbReference type="Proteomes" id="UP000829291">
    <property type="component" value="Chromosome 3"/>
</dbReference>
<dbReference type="InterPro" id="IPR006612">
    <property type="entry name" value="THAP_Znf"/>
</dbReference>
<evidence type="ECO:0000256" key="5">
    <source>
        <dbReference type="ARBA" id="ARBA00022833"/>
    </source>
</evidence>
<dbReference type="PANTHER" id="PTHR46600">
    <property type="entry name" value="THAP DOMAIN-CONTAINING"/>
    <property type="match status" value="1"/>
</dbReference>
<evidence type="ECO:0000256" key="1">
    <source>
        <dbReference type="ARBA" id="ARBA00004642"/>
    </source>
</evidence>
<keyword evidence="4 12" id="KW-0863">Zinc-finger</keyword>
<evidence type="ECO:0000259" key="13">
    <source>
        <dbReference type="PROSITE" id="PS50950"/>
    </source>
</evidence>
<dbReference type="GeneID" id="124293594"/>
<feature type="domain" description="THAP-type" evidence="13">
    <location>
        <begin position="1"/>
        <end position="80"/>
    </location>
</feature>
<keyword evidence="9" id="KW-0804">Transcription</keyword>
<dbReference type="InterPro" id="IPR026516">
    <property type="entry name" value="THAP1/10"/>
</dbReference>
<evidence type="ECO:0000256" key="6">
    <source>
        <dbReference type="ARBA" id="ARBA00023015"/>
    </source>
</evidence>
<feature type="domain" description="THAP-type" evidence="13">
    <location>
        <begin position="82"/>
        <end position="165"/>
    </location>
</feature>
<evidence type="ECO:0000256" key="9">
    <source>
        <dbReference type="ARBA" id="ARBA00023163"/>
    </source>
</evidence>
<dbReference type="Pfam" id="PF05485">
    <property type="entry name" value="THAP"/>
    <property type="match status" value="2"/>
</dbReference>
<evidence type="ECO:0000256" key="11">
    <source>
        <dbReference type="ARBA" id="ARBA00023306"/>
    </source>
</evidence>
<keyword evidence="10" id="KW-0539">Nucleus</keyword>
<proteinExistence type="inferred from homology"/>
<evidence type="ECO:0000313" key="15">
    <source>
        <dbReference type="RefSeq" id="XP_046590947.1"/>
    </source>
</evidence>